<evidence type="ECO:0000313" key="4">
    <source>
        <dbReference type="WBParaSite" id="ASIM_0001835601-mRNA-1"/>
    </source>
</evidence>
<evidence type="ECO:0000256" key="1">
    <source>
        <dbReference type="SAM" id="MobiDB-lite"/>
    </source>
</evidence>
<evidence type="ECO:0000313" key="3">
    <source>
        <dbReference type="Proteomes" id="UP000267096"/>
    </source>
</evidence>
<dbReference type="EMBL" id="UYRR01034537">
    <property type="protein sequence ID" value="VDK61367.1"/>
    <property type="molecule type" value="Genomic_DNA"/>
</dbReference>
<name>A0A0M3KBK9_ANISI</name>
<reference evidence="2 3" key="2">
    <citation type="submission" date="2018-11" db="EMBL/GenBank/DDBJ databases">
        <authorList>
            <consortium name="Pathogen Informatics"/>
        </authorList>
    </citation>
    <scope>NUCLEOTIDE SEQUENCE [LARGE SCALE GENOMIC DNA]</scope>
</reference>
<dbReference type="WBParaSite" id="ASIM_0001835601-mRNA-1">
    <property type="protein sequence ID" value="ASIM_0001835601-mRNA-1"/>
    <property type="gene ID" value="ASIM_0001835601"/>
</dbReference>
<evidence type="ECO:0000313" key="2">
    <source>
        <dbReference type="EMBL" id="VDK61367.1"/>
    </source>
</evidence>
<feature type="compositionally biased region" description="Polar residues" evidence="1">
    <location>
        <begin position="181"/>
        <end position="196"/>
    </location>
</feature>
<protein>
    <submittedName>
        <fullName evidence="4">Serine/arginine repetitive matrix protein 2</fullName>
    </submittedName>
</protein>
<accession>A0A0M3KBK9</accession>
<feature type="region of interest" description="Disordered" evidence="1">
    <location>
        <begin position="168"/>
        <end position="203"/>
    </location>
</feature>
<feature type="compositionally biased region" description="Basic and acidic residues" evidence="1">
    <location>
        <begin position="7"/>
        <end position="17"/>
    </location>
</feature>
<feature type="compositionally biased region" description="Low complexity" evidence="1">
    <location>
        <begin position="284"/>
        <end position="293"/>
    </location>
</feature>
<keyword evidence="3" id="KW-1185">Reference proteome</keyword>
<dbReference type="AlphaFoldDB" id="A0A0M3KBK9"/>
<proteinExistence type="predicted"/>
<sequence length="306" mass="33749">RPKSRKKDSIQHEDENKLVNISQEHVEPSSPSAPGDNVRKTSDESSTSKDDGQIRLQRFGGKFAGEVTSEDSLDTKDPETSRIEGNTKVVGSNLLLEESKYPIEKETELPKEGFHLHETPRDHEEQASGCQVDAKLGLGISEASSRVQELPELDALIESVSKFLGDVPEPQEINAPGHEIASTTDTSETECSQMSRNSKHDRDQKLEQLIARIGQLSDHKVFCETCHRMRGKETAGHPPVCPRERSSRSRRRIGSATSHGSSSIRSSDGTGSSVPGRRYHHGFVPSVSASSHPSVKEITGRDRWKI</sequence>
<feature type="compositionally biased region" description="Basic and acidic residues" evidence="1">
    <location>
        <begin position="37"/>
        <end position="53"/>
    </location>
</feature>
<feature type="region of interest" description="Disordered" evidence="1">
    <location>
        <begin position="231"/>
        <end position="306"/>
    </location>
</feature>
<feature type="compositionally biased region" description="Basic and acidic residues" evidence="1">
    <location>
        <begin position="73"/>
        <end position="82"/>
    </location>
</feature>
<feature type="compositionally biased region" description="Low complexity" evidence="1">
    <location>
        <begin position="254"/>
        <end position="273"/>
    </location>
</feature>
<dbReference type="Proteomes" id="UP000267096">
    <property type="component" value="Unassembled WGS sequence"/>
</dbReference>
<feature type="compositionally biased region" description="Basic and acidic residues" evidence="1">
    <location>
        <begin position="294"/>
        <end position="306"/>
    </location>
</feature>
<organism evidence="4">
    <name type="scientific">Anisakis simplex</name>
    <name type="common">Herring worm</name>
    <dbReference type="NCBI Taxonomy" id="6269"/>
    <lineage>
        <taxon>Eukaryota</taxon>
        <taxon>Metazoa</taxon>
        <taxon>Ecdysozoa</taxon>
        <taxon>Nematoda</taxon>
        <taxon>Chromadorea</taxon>
        <taxon>Rhabditida</taxon>
        <taxon>Spirurina</taxon>
        <taxon>Ascaridomorpha</taxon>
        <taxon>Ascaridoidea</taxon>
        <taxon>Anisakidae</taxon>
        <taxon>Anisakis</taxon>
        <taxon>Anisakis simplex complex</taxon>
    </lineage>
</organism>
<reference evidence="4" key="1">
    <citation type="submission" date="2017-02" db="UniProtKB">
        <authorList>
            <consortium name="WormBaseParasite"/>
        </authorList>
    </citation>
    <scope>IDENTIFICATION</scope>
</reference>
<feature type="region of interest" description="Disordered" evidence="1">
    <location>
        <begin position="1"/>
        <end position="83"/>
    </location>
</feature>
<gene>
    <name evidence="2" type="ORF">ASIM_LOCUS17758</name>
</gene>